<feature type="transmembrane region" description="Helical" evidence="1">
    <location>
        <begin position="165"/>
        <end position="185"/>
    </location>
</feature>
<feature type="transmembrane region" description="Helical" evidence="1">
    <location>
        <begin position="23"/>
        <end position="54"/>
    </location>
</feature>
<accession>A0ABP1RCD9</accession>
<gene>
    <name evidence="2" type="ORF">ODALV1_LOCUS20962</name>
</gene>
<organism evidence="2 3">
    <name type="scientific">Orchesella dallaii</name>
    <dbReference type="NCBI Taxonomy" id="48710"/>
    <lineage>
        <taxon>Eukaryota</taxon>
        <taxon>Metazoa</taxon>
        <taxon>Ecdysozoa</taxon>
        <taxon>Arthropoda</taxon>
        <taxon>Hexapoda</taxon>
        <taxon>Collembola</taxon>
        <taxon>Entomobryomorpha</taxon>
        <taxon>Entomobryoidea</taxon>
        <taxon>Orchesellidae</taxon>
        <taxon>Orchesellinae</taxon>
        <taxon>Orchesella</taxon>
    </lineage>
</organism>
<evidence type="ECO:0000313" key="3">
    <source>
        <dbReference type="Proteomes" id="UP001642540"/>
    </source>
</evidence>
<dbReference type="EMBL" id="CAXLJM020000069">
    <property type="protein sequence ID" value="CAL8125427.1"/>
    <property type="molecule type" value="Genomic_DNA"/>
</dbReference>
<feature type="transmembrane region" description="Helical" evidence="1">
    <location>
        <begin position="133"/>
        <end position="153"/>
    </location>
</feature>
<keyword evidence="1" id="KW-0812">Transmembrane</keyword>
<comment type="caution">
    <text evidence="2">The sequence shown here is derived from an EMBL/GenBank/DDBJ whole genome shotgun (WGS) entry which is preliminary data.</text>
</comment>
<reference evidence="2 3" key="1">
    <citation type="submission" date="2024-08" db="EMBL/GenBank/DDBJ databases">
        <authorList>
            <person name="Cucini C."/>
            <person name="Frati F."/>
        </authorList>
    </citation>
    <scope>NUCLEOTIDE SEQUENCE [LARGE SCALE GENOMIC DNA]</scope>
</reference>
<dbReference type="Proteomes" id="UP001642540">
    <property type="component" value="Unassembled WGS sequence"/>
</dbReference>
<proteinExistence type="predicted"/>
<keyword evidence="1" id="KW-0472">Membrane</keyword>
<evidence type="ECO:0008006" key="4">
    <source>
        <dbReference type="Google" id="ProtNLM"/>
    </source>
</evidence>
<sequence length="251" mass="28144">MRASSVISDASSMNICASFRSPVFIYAFLNLVLTGVELVIVLIATCFIVAPLLAGNYRAFHYFLLEEGNRAIWQGPYPDNYSVDALPLLLSSSSSNLPNGNGSNAINGNLKAEIDEVMSLVQGAQLKIGVHTWSGILLMKCTSFVFGWLLIFAVKRKSYSGCLAWFSYSVPLFIRNVLQLLLDIILGDFFLRELQSQILEGLDNVFQLIGIIIITTYLYKLCRWSFKGMKKSLPFQTEPDVSIREIINERY</sequence>
<feature type="transmembrane region" description="Helical" evidence="1">
    <location>
        <begin position="205"/>
        <end position="222"/>
    </location>
</feature>
<keyword evidence="3" id="KW-1185">Reference proteome</keyword>
<evidence type="ECO:0000313" key="2">
    <source>
        <dbReference type="EMBL" id="CAL8125427.1"/>
    </source>
</evidence>
<keyword evidence="1" id="KW-1133">Transmembrane helix</keyword>
<name>A0ABP1RCD9_9HEXA</name>
<protein>
    <recommendedName>
        <fullName evidence="4">Transmembrane protein</fullName>
    </recommendedName>
</protein>
<evidence type="ECO:0000256" key="1">
    <source>
        <dbReference type="SAM" id="Phobius"/>
    </source>
</evidence>